<proteinExistence type="predicted"/>
<accession>A0AAN9FVJ2</accession>
<evidence type="ECO:0000313" key="2">
    <source>
        <dbReference type="EMBL" id="KAK7087408.1"/>
    </source>
</evidence>
<keyword evidence="1" id="KW-0732">Signal</keyword>
<sequence length="346" mass="35311">MKSVAVLFPSLLLLSGVMGQPTTPPPFCNGGMLPCGLNAVCDAATDMCVCNPSTTGTPRVACAASGRCLCTALADPVFKLFDPSTTPGTSIKVNLPCSVELTRGFAAGGCFFERILAHPDPRTEGNRVFVKEVEVVSSLPSVRFTVNNNGVQTVSGTGAAVTASNAGGFNTGTMAGCNNLMVSLNSTYGGAAVDLPGPISNSDPGLCGNCDGTMENVGSTSASQLSYFMQFITETNFQKGPHATVCGMIRNTVRFVCGSGAAGDVKRNNAAAVCEPYIQNFGICVQKSTQGTAAAISTYDQVLEKFRMCINNVCGGNTATACSNIAALASSSGCAPPSPAAAQCNP</sequence>
<evidence type="ECO:0000313" key="3">
    <source>
        <dbReference type="Proteomes" id="UP001374579"/>
    </source>
</evidence>
<dbReference type="AlphaFoldDB" id="A0AAN9FVJ2"/>
<gene>
    <name evidence="2" type="ORF">V1264_021465</name>
</gene>
<protein>
    <submittedName>
        <fullName evidence="2">Uncharacterized protein</fullName>
    </submittedName>
</protein>
<feature type="signal peptide" evidence="1">
    <location>
        <begin position="1"/>
        <end position="19"/>
    </location>
</feature>
<feature type="chain" id="PRO_5042920066" evidence="1">
    <location>
        <begin position="20"/>
        <end position="346"/>
    </location>
</feature>
<evidence type="ECO:0000256" key="1">
    <source>
        <dbReference type="SAM" id="SignalP"/>
    </source>
</evidence>
<dbReference type="Proteomes" id="UP001374579">
    <property type="component" value="Unassembled WGS sequence"/>
</dbReference>
<comment type="caution">
    <text evidence="2">The sequence shown here is derived from an EMBL/GenBank/DDBJ whole genome shotgun (WGS) entry which is preliminary data.</text>
</comment>
<organism evidence="2 3">
    <name type="scientific">Littorina saxatilis</name>
    <dbReference type="NCBI Taxonomy" id="31220"/>
    <lineage>
        <taxon>Eukaryota</taxon>
        <taxon>Metazoa</taxon>
        <taxon>Spiralia</taxon>
        <taxon>Lophotrochozoa</taxon>
        <taxon>Mollusca</taxon>
        <taxon>Gastropoda</taxon>
        <taxon>Caenogastropoda</taxon>
        <taxon>Littorinimorpha</taxon>
        <taxon>Littorinoidea</taxon>
        <taxon>Littorinidae</taxon>
        <taxon>Littorina</taxon>
    </lineage>
</organism>
<dbReference type="EMBL" id="JBAMIC010004070">
    <property type="protein sequence ID" value="KAK7087408.1"/>
    <property type="molecule type" value="Genomic_DNA"/>
</dbReference>
<name>A0AAN9FVJ2_9CAEN</name>
<reference evidence="2 3" key="1">
    <citation type="submission" date="2024-02" db="EMBL/GenBank/DDBJ databases">
        <title>Chromosome-scale genome assembly of the rough periwinkle Littorina saxatilis.</title>
        <authorList>
            <person name="De Jode A."/>
            <person name="Faria R."/>
            <person name="Formenti G."/>
            <person name="Sims Y."/>
            <person name="Smith T.P."/>
            <person name="Tracey A."/>
            <person name="Wood J.M.D."/>
            <person name="Zagrodzka Z.B."/>
            <person name="Johannesson K."/>
            <person name="Butlin R.K."/>
            <person name="Leder E.H."/>
        </authorList>
    </citation>
    <scope>NUCLEOTIDE SEQUENCE [LARGE SCALE GENOMIC DNA]</scope>
    <source>
        <strain evidence="2">Snail1</strain>
        <tissue evidence="2">Muscle</tissue>
    </source>
</reference>
<keyword evidence="3" id="KW-1185">Reference proteome</keyword>